<dbReference type="InterPro" id="IPR013229">
    <property type="entry name" value="PEGA"/>
</dbReference>
<reference evidence="4" key="1">
    <citation type="journal article" date="2014" name="Front. Microbiol.">
        <title>High frequency of phylogenetically diverse reductive dehalogenase-homologous genes in deep subseafloor sedimentary metagenomes.</title>
        <authorList>
            <person name="Kawai M."/>
            <person name="Futagami T."/>
            <person name="Toyoda A."/>
            <person name="Takaki Y."/>
            <person name="Nishi S."/>
            <person name="Hori S."/>
            <person name="Arai W."/>
            <person name="Tsubouchi T."/>
            <person name="Morono Y."/>
            <person name="Uchiyama I."/>
            <person name="Ito T."/>
            <person name="Fujiyama A."/>
            <person name="Inagaki F."/>
            <person name="Takami H."/>
        </authorList>
    </citation>
    <scope>NUCLEOTIDE SEQUENCE</scope>
    <source>
        <strain evidence="4">Expedition CK06-06</strain>
    </source>
</reference>
<protein>
    <recommendedName>
        <fullName evidence="3">PEGA domain-containing protein</fullName>
    </recommendedName>
</protein>
<evidence type="ECO:0000256" key="1">
    <source>
        <dbReference type="SAM" id="MobiDB-lite"/>
    </source>
</evidence>
<comment type="caution">
    <text evidence="4">The sequence shown here is derived from an EMBL/GenBank/DDBJ whole genome shotgun (WGS) entry which is preliminary data.</text>
</comment>
<feature type="compositionally biased region" description="Basic and acidic residues" evidence="1">
    <location>
        <begin position="206"/>
        <end position="216"/>
    </location>
</feature>
<dbReference type="PANTHER" id="PTHR36194">
    <property type="entry name" value="S-LAYER-LIKE PROTEIN"/>
    <property type="match status" value="1"/>
</dbReference>
<evidence type="ECO:0000256" key="2">
    <source>
        <dbReference type="SAM" id="Phobius"/>
    </source>
</evidence>
<feature type="compositionally biased region" description="Polar residues" evidence="1">
    <location>
        <begin position="218"/>
        <end position="247"/>
    </location>
</feature>
<feature type="region of interest" description="Disordered" evidence="1">
    <location>
        <begin position="59"/>
        <end position="78"/>
    </location>
</feature>
<feature type="transmembrane region" description="Helical" evidence="2">
    <location>
        <begin position="31"/>
        <end position="54"/>
    </location>
</feature>
<dbReference type="EMBL" id="BARS01035530">
    <property type="protein sequence ID" value="GAG19596.1"/>
    <property type="molecule type" value="Genomic_DNA"/>
</dbReference>
<dbReference type="SUPFAM" id="SSF49452">
    <property type="entry name" value="Starch-binding domain-like"/>
    <property type="match status" value="1"/>
</dbReference>
<gene>
    <name evidence="4" type="ORF">S01H1_54735</name>
</gene>
<organism evidence="4">
    <name type="scientific">marine sediment metagenome</name>
    <dbReference type="NCBI Taxonomy" id="412755"/>
    <lineage>
        <taxon>unclassified sequences</taxon>
        <taxon>metagenomes</taxon>
        <taxon>ecological metagenomes</taxon>
    </lineage>
</organism>
<name>X0X3M1_9ZZZZ</name>
<dbReference type="InterPro" id="IPR013784">
    <property type="entry name" value="Carb-bd-like_fold"/>
</dbReference>
<keyword evidence="2" id="KW-1133">Transmembrane helix</keyword>
<accession>X0X3M1</accession>
<proteinExistence type="predicted"/>
<sequence length="258" mass="27220">EFLKLKEEVERKPEKPVVKTKRPVERKVKKAGGGGFIIVLVVLAAGGVAAALLLGGTETNGENGGGLPSDGSTTGSIQVTSSPTGALVYLDGSYTGQSTDCTLTNVSSGSHTVRVVREGYEDEQRSVSVTTGQTATVSVTLTKPSITLPDLTSGTVWTTGGEIEITWQTSGSSGVSTLAGLDPLIHHGRNVLDPFQRRAFQNRNSQDIEARERGELENSGTTEKSVILSGKQSNLQGIPKKLSSSARTGDIFHRRAKD</sequence>
<feature type="non-terminal residue" evidence="4">
    <location>
        <position position="258"/>
    </location>
</feature>
<dbReference type="Gene3D" id="2.60.40.1120">
    <property type="entry name" value="Carboxypeptidase-like, regulatory domain"/>
    <property type="match status" value="1"/>
</dbReference>
<feature type="non-terminal residue" evidence="4">
    <location>
        <position position="1"/>
    </location>
</feature>
<feature type="domain" description="PEGA" evidence="3">
    <location>
        <begin position="75"/>
        <end position="143"/>
    </location>
</feature>
<dbReference type="AlphaFoldDB" id="X0X3M1"/>
<feature type="region of interest" description="Disordered" evidence="1">
    <location>
        <begin position="203"/>
        <end position="258"/>
    </location>
</feature>
<keyword evidence="2" id="KW-0812">Transmembrane</keyword>
<dbReference type="GO" id="GO:0030246">
    <property type="term" value="F:carbohydrate binding"/>
    <property type="evidence" value="ECO:0007669"/>
    <property type="project" value="InterPro"/>
</dbReference>
<evidence type="ECO:0000259" key="3">
    <source>
        <dbReference type="Pfam" id="PF08308"/>
    </source>
</evidence>
<dbReference type="PANTHER" id="PTHR36194:SF1">
    <property type="entry name" value="S-LAYER-LIKE PROTEIN"/>
    <property type="match status" value="1"/>
</dbReference>
<keyword evidence="2" id="KW-0472">Membrane</keyword>
<evidence type="ECO:0000313" key="4">
    <source>
        <dbReference type="EMBL" id="GAG19596.1"/>
    </source>
</evidence>
<dbReference type="Pfam" id="PF08308">
    <property type="entry name" value="PEGA"/>
    <property type="match status" value="1"/>
</dbReference>